<accession>A0AAV2P6R4</accession>
<proteinExistence type="predicted"/>
<keyword evidence="2" id="KW-1185">Reference proteome</keyword>
<gene>
    <name evidence="1" type="ORF">LPLAT_LOCUS13377</name>
</gene>
<dbReference type="Proteomes" id="UP001497644">
    <property type="component" value="Chromosome 8"/>
</dbReference>
<dbReference type="EMBL" id="OZ034831">
    <property type="protein sequence ID" value="CAL1688283.1"/>
    <property type="molecule type" value="Genomic_DNA"/>
</dbReference>
<name>A0AAV2P6R4_9HYME</name>
<protein>
    <submittedName>
        <fullName evidence="1">Uncharacterized protein</fullName>
    </submittedName>
</protein>
<organism evidence="1 2">
    <name type="scientific">Lasius platythorax</name>
    <dbReference type="NCBI Taxonomy" id="488582"/>
    <lineage>
        <taxon>Eukaryota</taxon>
        <taxon>Metazoa</taxon>
        <taxon>Ecdysozoa</taxon>
        <taxon>Arthropoda</taxon>
        <taxon>Hexapoda</taxon>
        <taxon>Insecta</taxon>
        <taxon>Pterygota</taxon>
        <taxon>Neoptera</taxon>
        <taxon>Endopterygota</taxon>
        <taxon>Hymenoptera</taxon>
        <taxon>Apocrita</taxon>
        <taxon>Aculeata</taxon>
        <taxon>Formicoidea</taxon>
        <taxon>Formicidae</taxon>
        <taxon>Formicinae</taxon>
        <taxon>Lasius</taxon>
        <taxon>Lasius</taxon>
    </lineage>
</organism>
<reference evidence="1" key="1">
    <citation type="submission" date="2024-04" db="EMBL/GenBank/DDBJ databases">
        <authorList>
            <consortium name="Molecular Ecology Group"/>
        </authorList>
    </citation>
    <scope>NUCLEOTIDE SEQUENCE</scope>
</reference>
<evidence type="ECO:0000313" key="1">
    <source>
        <dbReference type="EMBL" id="CAL1688283.1"/>
    </source>
</evidence>
<dbReference type="AlphaFoldDB" id="A0AAV2P6R4"/>
<evidence type="ECO:0000313" key="2">
    <source>
        <dbReference type="Proteomes" id="UP001497644"/>
    </source>
</evidence>
<sequence length="75" mass="8152">MRDPTFALAGGRGCGGEQRSMEQRRLTVMGGVPLAHGPPCVTHTDAHARVRERVGFAGRFHDGTAYRTMMPNGTR</sequence>